<reference evidence="2" key="1">
    <citation type="submission" date="2016-11" db="EMBL/GenBank/DDBJ databases">
        <title>The genome of Nicotiana attenuata.</title>
        <authorList>
            <person name="Xu S."/>
            <person name="Brockmoeller T."/>
            <person name="Gaquerel E."/>
            <person name="Navarro A."/>
            <person name="Kuhl H."/>
            <person name="Gase K."/>
            <person name="Ling Z."/>
            <person name="Zhou W."/>
            <person name="Kreitzer C."/>
            <person name="Stanke M."/>
            <person name="Tang H."/>
            <person name="Lyons E."/>
            <person name="Pandey P."/>
            <person name="Pandey S.P."/>
            <person name="Timmermann B."/>
            <person name="Baldwin I.T."/>
        </authorList>
    </citation>
    <scope>NUCLEOTIDE SEQUENCE [LARGE SCALE GENOMIC DNA]</scope>
    <source>
        <strain evidence="2">UT</strain>
    </source>
</reference>
<evidence type="ECO:0000313" key="3">
    <source>
        <dbReference type="Proteomes" id="UP000187609"/>
    </source>
</evidence>
<dbReference type="AlphaFoldDB" id="A0A314KT06"/>
<keyword evidence="3" id="KW-1185">Reference proteome</keyword>
<feature type="non-terminal residue" evidence="2">
    <location>
        <position position="186"/>
    </location>
</feature>
<organism evidence="2 3">
    <name type="scientific">Nicotiana attenuata</name>
    <name type="common">Coyote tobacco</name>
    <dbReference type="NCBI Taxonomy" id="49451"/>
    <lineage>
        <taxon>Eukaryota</taxon>
        <taxon>Viridiplantae</taxon>
        <taxon>Streptophyta</taxon>
        <taxon>Embryophyta</taxon>
        <taxon>Tracheophyta</taxon>
        <taxon>Spermatophyta</taxon>
        <taxon>Magnoliopsida</taxon>
        <taxon>eudicotyledons</taxon>
        <taxon>Gunneridae</taxon>
        <taxon>Pentapetalae</taxon>
        <taxon>asterids</taxon>
        <taxon>lamiids</taxon>
        <taxon>Solanales</taxon>
        <taxon>Solanaceae</taxon>
        <taxon>Nicotianoideae</taxon>
        <taxon>Nicotianeae</taxon>
        <taxon>Nicotiana</taxon>
    </lineage>
</organism>
<feature type="non-terminal residue" evidence="2">
    <location>
        <position position="1"/>
    </location>
</feature>
<evidence type="ECO:0000259" key="1">
    <source>
        <dbReference type="Pfam" id="PF25597"/>
    </source>
</evidence>
<evidence type="ECO:0000313" key="2">
    <source>
        <dbReference type="EMBL" id="OIT31869.1"/>
    </source>
</evidence>
<gene>
    <name evidence="2" type="ORF">A4A49_63681</name>
</gene>
<accession>A0A314KT06</accession>
<protein>
    <recommendedName>
        <fullName evidence="1">Retroviral polymerase SH3-like domain-containing protein</fullName>
    </recommendedName>
</protein>
<name>A0A314KT06_NICAT</name>
<sequence length="186" mass="21079">IGYSEVQKGYRLYDLESNRFFVRRDLSFREDIFPFKALHSEPENLLNSDIDCSSTARNQPTSAAEVDDDLGIASQNANDQINTEADDSNTSTALDMPLDEAITIEQMPTVVSQPTRISKDNKTKVWLKDYVTSCKPKGTSLYLVSNYVSYAHLSEHYQCYLGSFSAQMEPKSFQEASQDDMWIEAM</sequence>
<proteinExistence type="predicted"/>
<dbReference type="InterPro" id="IPR057670">
    <property type="entry name" value="SH3_retrovirus"/>
</dbReference>
<dbReference type="Proteomes" id="UP000187609">
    <property type="component" value="Unassembled WGS sequence"/>
</dbReference>
<dbReference type="Gramene" id="OIT31869">
    <property type="protein sequence ID" value="OIT31869"/>
    <property type="gene ID" value="A4A49_63681"/>
</dbReference>
<feature type="domain" description="Retroviral polymerase SH3-like" evidence="1">
    <location>
        <begin position="1"/>
        <end position="37"/>
    </location>
</feature>
<comment type="caution">
    <text evidence="2">The sequence shown here is derived from an EMBL/GenBank/DDBJ whole genome shotgun (WGS) entry which is preliminary data.</text>
</comment>
<dbReference type="Pfam" id="PF25597">
    <property type="entry name" value="SH3_retrovirus"/>
    <property type="match status" value="1"/>
</dbReference>
<dbReference type="EMBL" id="MJEQ01001178">
    <property type="protein sequence ID" value="OIT31869.1"/>
    <property type="molecule type" value="Genomic_DNA"/>
</dbReference>